<keyword evidence="4" id="KW-1185">Reference proteome</keyword>
<evidence type="ECO:0000313" key="3">
    <source>
        <dbReference type="EMBL" id="SEP68757.1"/>
    </source>
</evidence>
<dbReference type="CDD" id="cd14251">
    <property type="entry name" value="PL-6"/>
    <property type="match status" value="1"/>
</dbReference>
<protein>
    <submittedName>
        <fullName evidence="3">Poly(Beta-D-mannuronate) lyase</fullName>
    </submittedName>
</protein>
<gene>
    <name evidence="3" type="ORF">SAMN05421824_0060</name>
</gene>
<name>A0A1H8ZWZ0_9FLAO</name>
<accession>A0A1H8ZWZ0</accession>
<evidence type="ECO:0000313" key="4">
    <source>
        <dbReference type="Proteomes" id="UP000198999"/>
    </source>
</evidence>
<dbReference type="EMBL" id="FOFN01000001">
    <property type="protein sequence ID" value="SEP68757.1"/>
    <property type="molecule type" value="Genomic_DNA"/>
</dbReference>
<dbReference type="InterPro" id="IPR012334">
    <property type="entry name" value="Pectin_lyas_fold"/>
</dbReference>
<feature type="domain" description="Secretion system C-terminal sorting" evidence="2">
    <location>
        <begin position="513"/>
        <end position="574"/>
    </location>
</feature>
<keyword evidence="3" id="KW-0456">Lyase</keyword>
<keyword evidence="1" id="KW-0732">Signal</keyword>
<organism evidence="3 4">
    <name type="scientific">Hyunsoonleella jejuensis</name>
    <dbReference type="NCBI Taxonomy" id="419940"/>
    <lineage>
        <taxon>Bacteria</taxon>
        <taxon>Pseudomonadati</taxon>
        <taxon>Bacteroidota</taxon>
        <taxon>Flavobacteriia</taxon>
        <taxon>Flavobacteriales</taxon>
        <taxon>Flavobacteriaceae</taxon>
    </lineage>
</organism>
<proteinExistence type="predicted"/>
<dbReference type="RefSeq" id="WP_092573967.1">
    <property type="nucleotide sequence ID" value="NZ_FOFN01000001.1"/>
</dbReference>
<dbReference type="Gene3D" id="2.160.20.10">
    <property type="entry name" value="Single-stranded right-handed beta-helix, Pectin lyase-like"/>
    <property type="match status" value="1"/>
</dbReference>
<dbReference type="InterPro" id="IPR026444">
    <property type="entry name" value="Secre_tail"/>
</dbReference>
<dbReference type="AlphaFoldDB" id="A0A1H8ZWZ0"/>
<dbReference type="GO" id="GO:0016829">
    <property type="term" value="F:lyase activity"/>
    <property type="evidence" value="ECO:0007669"/>
    <property type="project" value="UniProtKB-KW"/>
</dbReference>
<evidence type="ECO:0000256" key="1">
    <source>
        <dbReference type="ARBA" id="ARBA00022729"/>
    </source>
</evidence>
<dbReference type="SUPFAM" id="SSF51126">
    <property type="entry name" value="Pectin lyase-like"/>
    <property type="match status" value="1"/>
</dbReference>
<dbReference type="NCBIfam" id="TIGR04183">
    <property type="entry name" value="Por_Secre_tail"/>
    <property type="match status" value="1"/>
</dbReference>
<dbReference type="OrthoDB" id="6475864at2"/>
<reference evidence="3 4" key="1">
    <citation type="submission" date="2016-10" db="EMBL/GenBank/DDBJ databases">
        <authorList>
            <person name="de Groot N.N."/>
        </authorList>
    </citation>
    <scope>NUCLEOTIDE SEQUENCE [LARGE SCALE GENOMIC DNA]</scope>
    <source>
        <strain evidence="3 4">DSM 21035</strain>
    </source>
</reference>
<evidence type="ECO:0000259" key="2">
    <source>
        <dbReference type="Pfam" id="PF18962"/>
    </source>
</evidence>
<dbReference type="InterPro" id="IPR006626">
    <property type="entry name" value="PbH1"/>
</dbReference>
<sequence>MKHYISIITLFLIIAVNGQVVSNNAELQNAISNAAAGTIIELADGTWLDVQISINVNATELQPCIIKAQNLGNVFFEGRSNISIGGSYIIFEGIIFQNALGLISNDGRIEPVIEFRDASNNDCVNCTVRNVKIDSYNGTVSQEEDIFKWVIIYGAYNEVSYCSFLGKNGVGSIINDNHNNATPDYSKIHHNYFADRIPVNNDVNGLNDQDAIRIGVSTTSLSDSFTDVYDNLFHNWSGEVEIISNKSGGNKYYNNTFRDYQGTLTLRHGNNTEVFNNFFFGNNNSFSGGVRVIGEGHKVYNNYFEKLRYRKPNGSGSSTTGALNVMNGLENSPLNGYYQVKNVQIVNNTLVDCDLGIRIGTSLSGATLAPENLTVANNIILNSDINAFQILTAPTGASSNAGNITQNGSWDLTNGVNSNQTVASGLLTSGSDFYRITAGSAAIDAGVGTYTFLNKDILYGDRDANIDAGAEEFNASGTSRPYTLTDVGVKLGFGALNALSVSSLFLDKNSIKIYPSPTKGKLTILNKDDIIGKVKIFNTRGQLLRTENLELKKAEIDISNFSKGIYILRSNQSVNRIVLN</sequence>
<dbReference type="Pfam" id="PF14592">
    <property type="entry name" value="Chondroitinas_B"/>
    <property type="match status" value="1"/>
</dbReference>
<dbReference type="Pfam" id="PF18962">
    <property type="entry name" value="Por_Secre_tail"/>
    <property type="match status" value="1"/>
</dbReference>
<dbReference type="InterPro" id="IPR039513">
    <property type="entry name" value="PL-6"/>
</dbReference>
<dbReference type="InterPro" id="IPR011050">
    <property type="entry name" value="Pectin_lyase_fold/virulence"/>
</dbReference>
<dbReference type="SMART" id="SM00710">
    <property type="entry name" value="PbH1"/>
    <property type="match status" value="4"/>
</dbReference>
<dbReference type="STRING" id="419940.SAMN05421824_0060"/>
<dbReference type="Proteomes" id="UP000198999">
    <property type="component" value="Unassembled WGS sequence"/>
</dbReference>